<dbReference type="Proteomes" id="UP000626220">
    <property type="component" value="Unassembled WGS sequence"/>
</dbReference>
<dbReference type="InterPro" id="IPR013099">
    <property type="entry name" value="K_chnl_dom"/>
</dbReference>
<keyword evidence="1" id="KW-0812">Transmembrane</keyword>
<name>A0A8J3M3I4_9RHOB</name>
<reference evidence="3" key="2">
    <citation type="submission" date="2020-09" db="EMBL/GenBank/DDBJ databases">
        <authorList>
            <person name="Sun Q."/>
            <person name="Kim S."/>
        </authorList>
    </citation>
    <scope>NUCLEOTIDE SEQUENCE</scope>
    <source>
        <strain evidence="3">KCTC 42650</strain>
    </source>
</reference>
<feature type="transmembrane region" description="Helical" evidence="1">
    <location>
        <begin position="5"/>
        <end position="26"/>
    </location>
</feature>
<sequence>MLIQLVLGSGLIGVTSLAAALSWWGLEIFLVKTHQWVVRRPHGPRLIAVISAVMLWTLLVMTASVWIWALALWALDMFITLEASVYFAMVAFTTLGFGDILLPVEWRLLGGMAAANGLLIFGLLTAMLVETLRETRLRQRGRYD</sequence>
<dbReference type="RefSeq" id="WP_189678237.1">
    <property type="nucleotide sequence ID" value="NZ_BNCJ01000001.1"/>
</dbReference>
<evidence type="ECO:0000313" key="4">
    <source>
        <dbReference type="Proteomes" id="UP000626220"/>
    </source>
</evidence>
<evidence type="ECO:0000313" key="3">
    <source>
        <dbReference type="EMBL" id="GHF34738.1"/>
    </source>
</evidence>
<feature type="domain" description="Potassium channel" evidence="2">
    <location>
        <begin position="62"/>
        <end position="133"/>
    </location>
</feature>
<comment type="caution">
    <text evidence="3">The sequence shown here is derived from an EMBL/GenBank/DDBJ whole genome shotgun (WGS) entry which is preliminary data.</text>
</comment>
<keyword evidence="1" id="KW-0472">Membrane</keyword>
<gene>
    <name evidence="3" type="ORF">GCM10017056_02750</name>
</gene>
<feature type="transmembrane region" description="Helical" evidence="1">
    <location>
        <begin position="108"/>
        <end position="129"/>
    </location>
</feature>
<dbReference type="SUPFAM" id="SSF81324">
    <property type="entry name" value="Voltage-gated potassium channels"/>
    <property type="match status" value="1"/>
</dbReference>
<protein>
    <submittedName>
        <fullName evidence="3">Metal transporter</fullName>
    </submittedName>
</protein>
<keyword evidence="1" id="KW-1133">Transmembrane helix</keyword>
<dbReference type="AlphaFoldDB" id="A0A8J3M3I4"/>
<keyword evidence="4" id="KW-1185">Reference proteome</keyword>
<feature type="transmembrane region" description="Helical" evidence="1">
    <location>
        <begin position="46"/>
        <end position="73"/>
    </location>
</feature>
<accession>A0A8J3M3I4</accession>
<proteinExistence type="predicted"/>
<dbReference type="Gene3D" id="1.10.287.70">
    <property type="match status" value="1"/>
</dbReference>
<reference evidence="3" key="1">
    <citation type="journal article" date="2014" name="Int. J. Syst. Evol. Microbiol.">
        <title>Complete genome sequence of Corynebacterium casei LMG S-19264T (=DSM 44701T), isolated from a smear-ripened cheese.</title>
        <authorList>
            <consortium name="US DOE Joint Genome Institute (JGI-PGF)"/>
            <person name="Walter F."/>
            <person name="Albersmeier A."/>
            <person name="Kalinowski J."/>
            <person name="Ruckert C."/>
        </authorList>
    </citation>
    <scope>NUCLEOTIDE SEQUENCE</scope>
    <source>
        <strain evidence="3">KCTC 42650</strain>
    </source>
</reference>
<evidence type="ECO:0000259" key="2">
    <source>
        <dbReference type="Pfam" id="PF07885"/>
    </source>
</evidence>
<evidence type="ECO:0000256" key="1">
    <source>
        <dbReference type="SAM" id="Phobius"/>
    </source>
</evidence>
<dbReference type="EMBL" id="BNCJ01000001">
    <property type="protein sequence ID" value="GHF34738.1"/>
    <property type="molecule type" value="Genomic_DNA"/>
</dbReference>
<dbReference type="Pfam" id="PF07885">
    <property type="entry name" value="Ion_trans_2"/>
    <property type="match status" value="1"/>
</dbReference>
<organism evidence="3 4">
    <name type="scientific">Seohaeicola zhoushanensis</name>
    <dbReference type="NCBI Taxonomy" id="1569283"/>
    <lineage>
        <taxon>Bacteria</taxon>
        <taxon>Pseudomonadati</taxon>
        <taxon>Pseudomonadota</taxon>
        <taxon>Alphaproteobacteria</taxon>
        <taxon>Rhodobacterales</taxon>
        <taxon>Roseobacteraceae</taxon>
        <taxon>Seohaeicola</taxon>
    </lineage>
</organism>